<evidence type="ECO:0000256" key="4">
    <source>
        <dbReference type="ARBA" id="ARBA00022806"/>
    </source>
</evidence>
<dbReference type="Gene3D" id="1.20.120.1080">
    <property type="match status" value="1"/>
</dbReference>
<dbReference type="EMBL" id="PJQD01000061">
    <property type="protein sequence ID" value="POY72033.1"/>
    <property type="molecule type" value="Genomic_DNA"/>
</dbReference>
<accession>A0A2S5B5H8</accession>
<name>A0A2S5B5H8_9BASI</name>
<dbReference type="STRING" id="741276.A0A2S5B5H8"/>
<reference evidence="10 11" key="1">
    <citation type="journal article" date="2018" name="Front. Microbiol.">
        <title>Prospects for Fungal Bioremediation of Acidic Radioactive Waste Sites: Characterization and Genome Sequence of Rhodotorula taiwanensis MD1149.</title>
        <authorList>
            <person name="Tkavc R."/>
            <person name="Matrosova V.Y."/>
            <person name="Grichenko O.E."/>
            <person name="Gostincar C."/>
            <person name="Volpe R.P."/>
            <person name="Klimenkova P."/>
            <person name="Gaidamakova E.K."/>
            <person name="Zhou C.E."/>
            <person name="Stewart B.J."/>
            <person name="Lyman M.G."/>
            <person name="Malfatti S.A."/>
            <person name="Rubinfeld B."/>
            <person name="Courtot M."/>
            <person name="Singh J."/>
            <person name="Dalgard C.L."/>
            <person name="Hamilton T."/>
            <person name="Frey K.G."/>
            <person name="Gunde-Cimerman N."/>
            <person name="Dugan L."/>
            <person name="Daly M.J."/>
        </authorList>
    </citation>
    <scope>NUCLEOTIDE SEQUENCE [LARGE SCALE GENOMIC DNA]</scope>
    <source>
        <strain evidence="10 11">MD1149</strain>
    </source>
</reference>
<feature type="compositionally biased region" description="Basic and acidic residues" evidence="7">
    <location>
        <begin position="107"/>
        <end position="123"/>
    </location>
</feature>
<evidence type="ECO:0000256" key="5">
    <source>
        <dbReference type="ARBA" id="ARBA00022840"/>
    </source>
</evidence>
<feature type="compositionally biased region" description="Low complexity" evidence="7">
    <location>
        <begin position="13"/>
        <end position="51"/>
    </location>
</feature>
<dbReference type="GO" id="GO:0016787">
    <property type="term" value="F:hydrolase activity"/>
    <property type="evidence" value="ECO:0007669"/>
    <property type="project" value="UniProtKB-KW"/>
</dbReference>
<dbReference type="GO" id="GO:0003724">
    <property type="term" value="F:RNA helicase activity"/>
    <property type="evidence" value="ECO:0007669"/>
    <property type="project" value="UniProtKB-EC"/>
</dbReference>
<dbReference type="InterPro" id="IPR011545">
    <property type="entry name" value="DEAD/DEAH_box_helicase_dom"/>
</dbReference>
<keyword evidence="4" id="KW-0347">Helicase</keyword>
<dbReference type="AlphaFoldDB" id="A0A2S5B5H8"/>
<comment type="caution">
    <text evidence="10">The sequence shown here is derived from an EMBL/GenBank/DDBJ whole genome shotgun (WGS) entry which is preliminary data.</text>
</comment>
<evidence type="ECO:0000256" key="6">
    <source>
        <dbReference type="ARBA" id="ARBA00047984"/>
    </source>
</evidence>
<dbReference type="Pfam" id="PF04408">
    <property type="entry name" value="WHD_HA2"/>
    <property type="match status" value="1"/>
</dbReference>
<dbReference type="CDD" id="cd18791">
    <property type="entry name" value="SF2_C_RHA"/>
    <property type="match status" value="1"/>
</dbReference>
<protein>
    <recommendedName>
        <fullName evidence="1">RNA helicase</fullName>
        <ecNumber evidence="1">3.6.4.13</ecNumber>
    </recommendedName>
</protein>
<dbReference type="PANTHER" id="PTHR18934:SF118">
    <property type="entry name" value="ATP-DEPENDENT RNA HELICASE DHX33"/>
    <property type="match status" value="1"/>
</dbReference>
<dbReference type="InterPro" id="IPR007502">
    <property type="entry name" value="Helicase-assoc_dom"/>
</dbReference>
<evidence type="ECO:0000313" key="11">
    <source>
        <dbReference type="Proteomes" id="UP000237144"/>
    </source>
</evidence>
<dbReference type="GO" id="GO:0005730">
    <property type="term" value="C:nucleolus"/>
    <property type="evidence" value="ECO:0007669"/>
    <property type="project" value="UniProtKB-ARBA"/>
</dbReference>
<dbReference type="InterPro" id="IPR011709">
    <property type="entry name" value="DEAD-box_helicase_OB_fold"/>
</dbReference>
<dbReference type="Pfam" id="PF00271">
    <property type="entry name" value="Helicase_C"/>
    <property type="match status" value="1"/>
</dbReference>
<dbReference type="SUPFAM" id="SSF52540">
    <property type="entry name" value="P-loop containing nucleoside triphosphate hydrolases"/>
    <property type="match status" value="1"/>
</dbReference>
<dbReference type="SMART" id="SM00490">
    <property type="entry name" value="HELICc"/>
    <property type="match status" value="1"/>
</dbReference>
<dbReference type="FunFam" id="3.40.50.300:FF:000145">
    <property type="entry name" value="probable ATP-dependent RNA helicase DHX40"/>
    <property type="match status" value="1"/>
</dbReference>
<dbReference type="Pfam" id="PF07717">
    <property type="entry name" value="OB_NTP_bind"/>
    <property type="match status" value="1"/>
</dbReference>
<dbReference type="InterPro" id="IPR014001">
    <property type="entry name" value="Helicase_ATP-bd"/>
</dbReference>
<comment type="catalytic activity">
    <reaction evidence="6">
        <text>ATP + H2O = ADP + phosphate + H(+)</text>
        <dbReference type="Rhea" id="RHEA:13065"/>
        <dbReference type="ChEBI" id="CHEBI:15377"/>
        <dbReference type="ChEBI" id="CHEBI:15378"/>
        <dbReference type="ChEBI" id="CHEBI:30616"/>
        <dbReference type="ChEBI" id="CHEBI:43474"/>
        <dbReference type="ChEBI" id="CHEBI:456216"/>
        <dbReference type="EC" id="3.6.4.13"/>
    </reaction>
</comment>
<dbReference type="EC" id="3.6.4.13" evidence="1"/>
<feature type="domain" description="Helicase ATP-binding" evidence="8">
    <location>
        <begin position="141"/>
        <end position="338"/>
    </location>
</feature>
<feature type="domain" description="Helicase C-terminal" evidence="9">
    <location>
        <begin position="363"/>
        <end position="538"/>
    </location>
</feature>
<evidence type="ECO:0000256" key="3">
    <source>
        <dbReference type="ARBA" id="ARBA00022801"/>
    </source>
</evidence>
<dbReference type="InterPro" id="IPR001650">
    <property type="entry name" value="Helicase_C-like"/>
</dbReference>
<dbReference type="PROSITE" id="PS51192">
    <property type="entry name" value="HELICASE_ATP_BIND_1"/>
    <property type="match status" value="1"/>
</dbReference>
<evidence type="ECO:0000259" key="8">
    <source>
        <dbReference type="PROSITE" id="PS51192"/>
    </source>
</evidence>
<sequence length="796" mass="87547">MPVKMRFGSEEPAAGLAAAPAAAAAKATLAPHAAADDTASTSKASIATPTKRALNGGSMPNGKANGHENGSGKKKRKLVVFDEEAEQEAADKRAGIQTNGVGPRKRAQMDPEQRKKRLAEAQRLKPQREALPVYAGREAILRGIRENDTVVVLAETGSGKTTQIPQFLIRSDIPRASPRVVCTQPRRVAAISLAQRVAAETGCVLGTTVGYTVRFDDRSSPKTRLKYATDGTLLAEMLSDRDLDAYDVVVLDEAHERSLRTDMLMGFLKDIQKRRKAKFAEFKAKGKQVANGNAGDDDDAQTKQPREPSELKIVVMSATIDAKRFSEFFDSAPVLYVSGRQHKVTIKYVDEPQDDYVDASIKTIVQIHQHYPPGSILVFLPGQDEIEGMVASLRAYLPDIEKNLAKKGQITIAPLFAKLPAAEQAKAFVPAGPNERKVIIATNIAETSVTIPGVRFVIDSGMAKEKRYHAGTGIDSLATEPISQSSAKQRAGRAGRESDGWCFRLYTETAYQHMEKRSQPEIQRVSLSFALLHLKAAGQEDVYNFSYMDAPSVTSIQGALHRLHGLGALGEKSRITPLGRQMAQLPLDPIFSRVLLEAFRQGCPREVIDLVSLLGVKDQLIINTSATREQANEARQKFTHRSGDHLFLINILRAYEELDGTDEKKAWCKDNYISYKAMQLALDSRKQLRERAERLDLGDWEDTLNDEPEPIIASLVAGLFANAATKQPDDSYRNMMTKQVVTIHPSSTVFSKKPLGIIYDELALTTKTYARGVSIVDPRLLPRQAPGVFNALRKQL</sequence>
<dbReference type="Proteomes" id="UP000237144">
    <property type="component" value="Unassembled WGS sequence"/>
</dbReference>
<keyword evidence="5" id="KW-0067">ATP-binding</keyword>
<organism evidence="10 11">
    <name type="scientific">Rhodotorula taiwanensis</name>
    <dbReference type="NCBI Taxonomy" id="741276"/>
    <lineage>
        <taxon>Eukaryota</taxon>
        <taxon>Fungi</taxon>
        <taxon>Dikarya</taxon>
        <taxon>Basidiomycota</taxon>
        <taxon>Pucciniomycotina</taxon>
        <taxon>Microbotryomycetes</taxon>
        <taxon>Sporidiobolales</taxon>
        <taxon>Sporidiobolaceae</taxon>
        <taxon>Rhodotorula</taxon>
    </lineage>
</organism>
<dbReference type="OrthoDB" id="10253254at2759"/>
<dbReference type="PROSITE" id="PS51194">
    <property type="entry name" value="HELICASE_CTER"/>
    <property type="match status" value="1"/>
</dbReference>
<dbReference type="SMART" id="SM00847">
    <property type="entry name" value="HA2"/>
    <property type="match status" value="1"/>
</dbReference>
<dbReference type="GO" id="GO:0045943">
    <property type="term" value="P:positive regulation of transcription by RNA polymerase I"/>
    <property type="evidence" value="ECO:0007669"/>
    <property type="project" value="TreeGrafter"/>
</dbReference>
<dbReference type="InterPro" id="IPR048333">
    <property type="entry name" value="HA2_WH"/>
</dbReference>
<proteinExistence type="predicted"/>
<dbReference type="Pfam" id="PF00270">
    <property type="entry name" value="DEAD"/>
    <property type="match status" value="1"/>
</dbReference>
<feature type="region of interest" description="Disordered" evidence="7">
    <location>
        <begin position="1"/>
        <end position="123"/>
    </location>
</feature>
<dbReference type="Gene3D" id="3.40.50.300">
    <property type="entry name" value="P-loop containing nucleotide triphosphate hydrolases"/>
    <property type="match status" value="2"/>
</dbReference>
<evidence type="ECO:0000256" key="2">
    <source>
        <dbReference type="ARBA" id="ARBA00022741"/>
    </source>
</evidence>
<evidence type="ECO:0000256" key="1">
    <source>
        <dbReference type="ARBA" id="ARBA00012552"/>
    </source>
</evidence>
<evidence type="ECO:0000256" key="7">
    <source>
        <dbReference type="SAM" id="MobiDB-lite"/>
    </source>
</evidence>
<evidence type="ECO:0000259" key="9">
    <source>
        <dbReference type="PROSITE" id="PS51194"/>
    </source>
</evidence>
<dbReference type="PANTHER" id="PTHR18934">
    <property type="entry name" value="ATP-DEPENDENT RNA HELICASE"/>
    <property type="match status" value="1"/>
</dbReference>
<dbReference type="GO" id="GO:0005524">
    <property type="term" value="F:ATP binding"/>
    <property type="evidence" value="ECO:0007669"/>
    <property type="project" value="UniProtKB-KW"/>
</dbReference>
<evidence type="ECO:0000313" key="10">
    <source>
        <dbReference type="EMBL" id="POY72033.1"/>
    </source>
</evidence>
<dbReference type="SMART" id="SM00487">
    <property type="entry name" value="DEXDc"/>
    <property type="match status" value="1"/>
</dbReference>
<dbReference type="Pfam" id="PF21010">
    <property type="entry name" value="HA2_C"/>
    <property type="match status" value="1"/>
</dbReference>
<keyword evidence="2" id="KW-0547">Nucleotide-binding</keyword>
<keyword evidence="11" id="KW-1185">Reference proteome</keyword>
<dbReference type="InterPro" id="IPR027417">
    <property type="entry name" value="P-loop_NTPase"/>
</dbReference>
<dbReference type="GO" id="GO:0003725">
    <property type="term" value="F:double-stranded RNA binding"/>
    <property type="evidence" value="ECO:0007669"/>
    <property type="project" value="TreeGrafter"/>
</dbReference>
<gene>
    <name evidence="10" type="ORF">BMF94_4948</name>
</gene>
<keyword evidence="3" id="KW-0378">Hydrolase</keyword>